<dbReference type="Proteomes" id="UP000824201">
    <property type="component" value="Unassembled WGS sequence"/>
</dbReference>
<comment type="caution">
    <text evidence="2">The sequence shown here is derived from an EMBL/GenBank/DDBJ whole genome shotgun (WGS) entry which is preliminary data.</text>
</comment>
<keyword evidence="1" id="KW-0175">Coiled coil</keyword>
<sequence>MQYPEQSYPFSMHIKLLQDYTSRIEKGVNILEKERQVQERYSQFLEELDKMSRERDHIQREQMQYDNLLHEIKGELVEKLYHWGKESQELDIDSKTLQKISRMIEDYYMGEDYAEIKNCIREHYYEGKERIQSHQREIIGQIHEVQEKIVELDRERNEWEEKKDPEPERTEEVKKNREYLKENKIPFLPFYQAVDFESSLGTKQAAILEEALLKMGVLDALIIEPKYREQVQNSEAGICDQYIFTNPSSIQQNLKQVLKPDSGNDDHWLDQNILNVLTSIGWNSEIAQTWIDSSGNYRLGVLEGTITKTYQPRYIGVHARETYRKERIEQLIRQKEFYILSQQELEQQRIRLDDRKQQLETEWINFPSVEDMKLAAKELNAKEQELELCSYQIQKQQEKLEKQREELEKTRSDVQKICSKIELTIRLDVFHQALSHLKVYQEKLVKVQLLHAGYQNDRKNILISQEYLEEIDRDIDDILYEIGMVSGKLKTLQHIRDSIQKQLSLTNYESIKEQLDYCMERLEQIPKEKEKSVQQNTYLNDQKMMLIKEREANKIELEKVQNDYIWMQKAFELEYQLGYINTDFISTTNLEEQVQVICKTLSGKFGNKKQIDLLGNVQETYHQNRAGLLEYNLTIQTLFEELDQENERQTISVKRIDIVGKYRGVTVRLNELIEKLEQDVLEQTQLLSEKDRELFEDILANTISKKIRSRIQASKRWIEKMNQLMESMQTSSGLKLRLCWKSKRADKEEQLDTKELVQLLQKDVEIMKEEEITCMSKHFRSKIQEARKTAEDVNITQSFHMIMKDVLDYRQWFEFQLECQKTGERKKELTDRVFFTFSGGEKAMAMYVPLFSAVVAKYAGARNDAPRLISLDEAFAGVDEMNIKDMFRLMVKFEFNFMINSQILWGDYETVPALAIYQLVRPENAKYVTVISYIWNGKSRSLVSKIKEEKDG</sequence>
<protein>
    <submittedName>
        <fullName evidence="2">TIGR02680 family protein</fullName>
    </submittedName>
</protein>
<name>A0A9D1JEH8_9FIRM</name>
<evidence type="ECO:0000256" key="1">
    <source>
        <dbReference type="SAM" id="Coils"/>
    </source>
</evidence>
<dbReference type="AlphaFoldDB" id="A0A9D1JEH8"/>
<dbReference type="InterPro" id="IPR013496">
    <property type="entry name" value="CHP02680"/>
</dbReference>
<reference evidence="2" key="2">
    <citation type="journal article" date="2021" name="PeerJ">
        <title>Extensive microbial diversity within the chicken gut microbiome revealed by metagenomics and culture.</title>
        <authorList>
            <person name="Gilroy R."/>
            <person name="Ravi A."/>
            <person name="Getino M."/>
            <person name="Pursley I."/>
            <person name="Horton D.L."/>
            <person name="Alikhan N.F."/>
            <person name="Baker D."/>
            <person name="Gharbi K."/>
            <person name="Hall N."/>
            <person name="Watson M."/>
            <person name="Adriaenssens E.M."/>
            <person name="Foster-Nyarko E."/>
            <person name="Jarju S."/>
            <person name="Secka A."/>
            <person name="Antonio M."/>
            <person name="Oren A."/>
            <person name="Chaudhuri R.R."/>
            <person name="La Ragione R."/>
            <person name="Hildebrand F."/>
            <person name="Pallen M.J."/>
        </authorList>
    </citation>
    <scope>NUCLEOTIDE SEQUENCE</scope>
    <source>
        <strain evidence="2">ChiW13-3771</strain>
    </source>
</reference>
<feature type="coiled-coil region" evidence="1">
    <location>
        <begin position="328"/>
        <end position="420"/>
    </location>
</feature>
<organism evidence="2 3">
    <name type="scientific">Candidatus Fimimorpha faecalis</name>
    <dbReference type="NCBI Taxonomy" id="2840824"/>
    <lineage>
        <taxon>Bacteria</taxon>
        <taxon>Bacillati</taxon>
        <taxon>Bacillota</taxon>
        <taxon>Clostridia</taxon>
        <taxon>Eubacteriales</taxon>
        <taxon>Candidatus Fimimorpha</taxon>
    </lineage>
</organism>
<evidence type="ECO:0000313" key="2">
    <source>
        <dbReference type="EMBL" id="HIR90089.1"/>
    </source>
</evidence>
<proteinExistence type="predicted"/>
<evidence type="ECO:0000313" key="3">
    <source>
        <dbReference type="Proteomes" id="UP000824201"/>
    </source>
</evidence>
<gene>
    <name evidence="2" type="ORF">IAC96_14185</name>
</gene>
<feature type="non-terminal residue" evidence="2">
    <location>
        <position position="1"/>
    </location>
</feature>
<dbReference type="NCBIfam" id="TIGR02680">
    <property type="entry name" value="TIGR02680 family protein"/>
    <property type="match status" value="1"/>
</dbReference>
<dbReference type="Gene3D" id="3.40.50.300">
    <property type="entry name" value="P-loop containing nucleotide triphosphate hydrolases"/>
    <property type="match status" value="1"/>
</dbReference>
<accession>A0A9D1JEH8</accession>
<reference evidence="2" key="1">
    <citation type="submission" date="2020-10" db="EMBL/GenBank/DDBJ databases">
        <authorList>
            <person name="Gilroy R."/>
        </authorList>
    </citation>
    <scope>NUCLEOTIDE SEQUENCE</scope>
    <source>
        <strain evidence="2">ChiW13-3771</strain>
    </source>
</reference>
<dbReference type="EMBL" id="DVHN01000197">
    <property type="protein sequence ID" value="HIR90089.1"/>
    <property type="molecule type" value="Genomic_DNA"/>
</dbReference>
<dbReference type="Pfam" id="PF13558">
    <property type="entry name" value="SbcC_Walker_B"/>
    <property type="match status" value="1"/>
</dbReference>
<feature type="coiled-coil region" evidence="1">
    <location>
        <begin position="34"/>
        <end position="61"/>
    </location>
</feature>
<dbReference type="InterPro" id="IPR027417">
    <property type="entry name" value="P-loop_NTPase"/>
</dbReference>